<name>A0ABV5W6J2_9BACL</name>
<evidence type="ECO:0000256" key="2">
    <source>
        <dbReference type="ARBA" id="ARBA00005582"/>
    </source>
</evidence>
<dbReference type="CDD" id="cd18886">
    <property type="entry name" value="NUDIX_MutT_Nudt1"/>
    <property type="match status" value="1"/>
</dbReference>
<sequence>MLVYNLGLVRQGSHILLLNREAPSWMGCWNGIGGKLEKGEQPRASMIREMAEETGIVEADLHFKGLITWSSPEGAGFGGMYLYVAVVTDAYDYPTPVKTAEGILDWKTSDWIKHPQNVGVASNIPYCLDKALYDDRCYHYHGLYENNKMIGQSSAPIDERIEADEAWRHAYLTDYIEQRRYRAAAERA</sequence>
<evidence type="ECO:0000256" key="1">
    <source>
        <dbReference type="ARBA" id="ARBA00001946"/>
    </source>
</evidence>
<dbReference type="EMBL" id="JBHMAG010000018">
    <property type="protein sequence ID" value="MFB9755811.1"/>
    <property type="molecule type" value="Genomic_DNA"/>
</dbReference>
<keyword evidence="8" id="KW-1185">Reference proteome</keyword>
<protein>
    <submittedName>
        <fullName evidence="7">8-oxo-dGTP diphosphatase</fullName>
    </submittedName>
</protein>
<gene>
    <name evidence="7" type="ORF">ACFFNY_29875</name>
</gene>
<dbReference type="PANTHER" id="PTHR43758:SF2">
    <property type="entry name" value="OXIDIZED PURINE NUCLEOSIDE TRIPHOSPHATE HYDROLASE"/>
    <property type="match status" value="1"/>
</dbReference>
<dbReference type="Gene3D" id="3.90.79.10">
    <property type="entry name" value="Nucleoside Triphosphate Pyrophosphohydrolase"/>
    <property type="match status" value="1"/>
</dbReference>
<accession>A0ABV5W6J2</accession>
<evidence type="ECO:0000256" key="5">
    <source>
        <dbReference type="ARBA" id="ARBA00022842"/>
    </source>
</evidence>
<dbReference type="PROSITE" id="PS51462">
    <property type="entry name" value="NUDIX"/>
    <property type="match status" value="1"/>
</dbReference>
<comment type="cofactor">
    <cofactor evidence="1">
        <name>Mg(2+)</name>
        <dbReference type="ChEBI" id="CHEBI:18420"/>
    </cofactor>
</comment>
<comment type="similarity">
    <text evidence="2">Belongs to the Nudix hydrolase family.</text>
</comment>
<keyword evidence="4" id="KW-0378">Hydrolase</keyword>
<dbReference type="InterPro" id="IPR015797">
    <property type="entry name" value="NUDIX_hydrolase-like_dom_sf"/>
</dbReference>
<evidence type="ECO:0000313" key="8">
    <source>
        <dbReference type="Proteomes" id="UP001589619"/>
    </source>
</evidence>
<evidence type="ECO:0000313" key="7">
    <source>
        <dbReference type="EMBL" id="MFB9755811.1"/>
    </source>
</evidence>
<dbReference type="RefSeq" id="WP_344908872.1">
    <property type="nucleotide sequence ID" value="NZ_BAAAYO010000006.1"/>
</dbReference>
<dbReference type="InterPro" id="IPR000086">
    <property type="entry name" value="NUDIX_hydrolase_dom"/>
</dbReference>
<organism evidence="7 8">
    <name type="scientific">Paenibacillus hodogayensis</name>
    <dbReference type="NCBI Taxonomy" id="279208"/>
    <lineage>
        <taxon>Bacteria</taxon>
        <taxon>Bacillati</taxon>
        <taxon>Bacillota</taxon>
        <taxon>Bacilli</taxon>
        <taxon>Bacillales</taxon>
        <taxon>Paenibacillaceae</taxon>
        <taxon>Paenibacillus</taxon>
    </lineage>
</organism>
<dbReference type="SUPFAM" id="SSF55811">
    <property type="entry name" value="Nudix"/>
    <property type="match status" value="1"/>
</dbReference>
<dbReference type="Proteomes" id="UP001589619">
    <property type="component" value="Unassembled WGS sequence"/>
</dbReference>
<dbReference type="PANTHER" id="PTHR43758">
    <property type="entry name" value="7,8-DIHYDRO-8-OXOGUANINE TRIPHOSPHATASE"/>
    <property type="match status" value="1"/>
</dbReference>
<evidence type="ECO:0000259" key="6">
    <source>
        <dbReference type="PROSITE" id="PS51462"/>
    </source>
</evidence>
<comment type="caution">
    <text evidence="7">The sequence shown here is derived from an EMBL/GenBank/DDBJ whole genome shotgun (WGS) entry which is preliminary data.</text>
</comment>
<dbReference type="Pfam" id="PF00293">
    <property type="entry name" value="NUDIX"/>
    <property type="match status" value="1"/>
</dbReference>
<proteinExistence type="inferred from homology"/>
<evidence type="ECO:0000256" key="4">
    <source>
        <dbReference type="ARBA" id="ARBA00022801"/>
    </source>
</evidence>
<reference evidence="7 8" key="1">
    <citation type="submission" date="2024-09" db="EMBL/GenBank/DDBJ databases">
        <authorList>
            <person name="Sun Q."/>
            <person name="Mori K."/>
        </authorList>
    </citation>
    <scope>NUCLEOTIDE SEQUENCE [LARGE SCALE GENOMIC DNA]</scope>
    <source>
        <strain evidence="7 8">JCM 12520</strain>
    </source>
</reference>
<evidence type="ECO:0000256" key="3">
    <source>
        <dbReference type="ARBA" id="ARBA00022723"/>
    </source>
</evidence>
<keyword evidence="3" id="KW-0479">Metal-binding</keyword>
<feature type="domain" description="Nudix hydrolase" evidence="6">
    <location>
        <begin position="1"/>
        <end position="133"/>
    </location>
</feature>
<keyword evidence="5" id="KW-0460">Magnesium</keyword>